<name>A0A0F9XB29_9ZZZZ</name>
<gene>
    <name evidence="1" type="ORF">LCGC14_0244350</name>
</gene>
<accession>A0A0F9XB29</accession>
<sequence>MPVTKKAKEFTHKWTDFIAKEFGINPDSLWITDMNGERTFVYIWIEKLKKGDYERISGFKSGGGHLSTRGKLSRFLADLNADGWFTKVKPSEAGPGDLFAITPNAGEHRVFCTGTDCSHELFGYAKIHRQKCDKCAKVAKI</sequence>
<comment type="caution">
    <text evidence="1">The sequence shown here is derived from an EMBL/GenBank/DDBJ whole genome shotgun (WGS) entry which is preliminary data.</text>
</comment>
<dbReference type="EMBL" id="LAZR01000125">
    <property type="protein sequence ID" value="KKN88828.1"/>
    <property type="molecule type" value="Genomic_DNA"/>
</dbReference>
<proteinExistence type="predicted"/>
<evidence type="ECO:0000313" key="1">
    <source>
        <dbReference type="EMBL" id="KKN88828.1"/>
    </source>
</evidence>
<reference evidence="1" key="1">
    <citation type="journal article" date="2015" name="Nature">
        <title>Complex archaea that bridge the gap between prokaryotes and eukaryotes.</title>
        <authorList>
            <person name="Spang A."/>
            <person name="Saw J.H."/>
            <person name="Jorgensen S.L."/>
            <person name="Zaremba-Niedzwiedzka K."/>
            <person name="Martijn J."/>
            <person name="Lind A.E."/>
            <person name="van Eijk R."/>
            <person name="Schleper C."/>
            <person name="Guy L."/>
            <person name="Ettema T.J."/>
        </authorList>
    </citation>
    <scope>NUCLEOTIDE SEQUENCE</scope>
</reference>
<dbReference type="AlphaFoldDB" id="A0A0F9XB29"/>
<organism evidence="1">
    <name type="scientific">marine sediment metagenome</name>
    <dbReference type="NCBI Taxonomy" id="412755"/>
    <lineage>
        <taxon>unclassified sequences</taxon>
        <taxon>metagenomes</taxon>
        <taxon>ecological metagenomes</taxon>
    </lineage>
</organism>
<protein>
    <submittedName>
        <fullName evidence="1">Uncharacterized protein</fullName>
    </submittedName>
</protein>